<comment type="function">
    <text evidence="1">Responsible for methylating the 5'-cap structure of mRNAs.</text>
</comment>
<keyword evidence="7 13" id="KW-0506">mRNA capping</keyword>
<feature type="binding site" evidence="12">
    <location>
        <position position="334"/>
    </location>
    <ligand>
        <name>S-adenosyl-L-methionine</name>
        <dbReference type="ChEBI" id="CHEBI:59789"/>
    </ligand>
</feature>
<protein>
    <recommendedName>
        <fullName evidence="11">mRNA cap guanine-N(7) methyltransferase</fullName>
        <ecNumber evidence="2">2.1.1.56</ecNumber>
    </recommendedName>
    <alternativeName>
        <fullName evidence="8">mRNA (guanine-N(7))-methyltransferase</fullName>
    </alternativeName>
    <alternativeName>
        <fullName evidence="9">mRNA cap methyltransferase</fullName>
    </alternativeName>
</protein>
<dbReference type="EC" id="2.1.1.56" evidence="2"/>
<organism evidence="16 17">
    <name type="scientific">Nadsonia fulvescens var. elongata DSM 6958</name>
    <dbReference type="NCBI Taxonomy" id="857566"/>
    <lineage>
        <taxon>Eukaryota</taxon>
        <taxon>Fungi</taxon>
        <taxon>Dikarya</taxon>
        <taxon>Ascomycota</taxon>
        <taxon>Saccharomycotina</taxon>
        <taxon>Dipodascomycetes</taxon>
        <taxon>Dipodascales</taxon>
        <taxon>Dipodascales incertae sedis</taxon>
        <taxon>Nadsonia</taxon>
    </lineage>
</organism>
<evidence type="ECO:0000256" key="8">
    <source>
        <dbReference type="ARBA" id="ARBA00032772"/>
    </source>
</evidence>
<feature type="binding site" evidence="12">
    <location>
        <position position="283"/>
    </location>
    <ligand>
        <name>S-adenosyl-L-methionine</name>
        <dbReference type="ChEBI" id="CHEBI:59789"/>
    </ligand>
</feature>
<feature type="domain" description="MRNA cap 0 methyltransferase" evidence="15">
    <location>
        <begin position="230"/>
        <end position="507"/>
    </location>
</feature>
<dbReference type="Proteomes" id="UP000095009">
    <property type="component" value="Unassembled WGS sequence"/>
</dbReference>
<dbReference type="InterPro" id="IPR039753">
    <property type="entry name" value="RG7MT1"/>
</dbReference>
<feature type="site" description="mRNA cap binding" evidence="13">
    <location>
        <position position="264"/>
    </location>
</feature>
<dbReference type="GO" id="GO:0003723">
    <property type="term" value="F:RNA binding"/>
    <property type="evidence" value="ECO:0007669"/>
    <property type="project" value="UniProtKB-KW"/>
</dbReference>
<dbReference type="SUPFAM" id="SSF53335">
    <property type="entry name" value="S-adenosyl-L-methionine-dependent methyltransferases"/>
    <property type="match status" value="1"/>
</dbReference>
<dbReference type="Pfam" id="PF03291">
    <property type="entry name" value="mRNA_G-N7_MeTrfase"/>
    <property type="match status" value="1"/>
</dbReference>
<evidence type="ECO:0000256" key="9">
    <source>
        <dbReference type="ARBA" id="ARBA00033387"/>
    </source>
</evidence>
<feature type="compositionally biased region" description="Basic and acidic residues" evidence="14">
    <location>
        <begin position="55"/>
        <end position="69"/>
    </location>
</feature>
<dbReference type="STRING" id="857566.A0A1E3PL32"/>
<evidence type="ECO:0000259" key="15">
    <source>
        <dbReference type="PROSITE" id="PS51562"/>
    </source>
</evidence>
<keyword evidence="7 13" id="KW-0507">mRNA processing</keyword>
<dbReference type="GO" id="GO:0004482">
    <property type="term" value="F:mRNA 5'-cap (guanine-N7-)-methyltransferase activity"/>
    <property type="evidence" value="ECO:0007669"/>
    <property type="project" value="UniProtKB-EC"/>
</dbReference>
<dbReference type="PROSITE" id="PS51562">
    <property type="entry name" value="RNA_CAP0_MT"/>
    <property type="match status" value="1"/>
</dbReference>
<dbReference type="InterPro" id="IPR029063">
    <property type="entry name" value="SAM-dependent_MTases_sf"/>
</dbReference>
<keyword evidence="6" id="KW-0694">RNA-binding</keyword>
<feature type="site" description="mRNA cap binding" evidence="13">
    <location>
        <position position="499"/>
    </location>
</feature>
<evidence type="ECO:0000256" key="5">
    <source>
        <dbReference type="ARBA" id="ARBA00022691"/>
    </source>
</evidence>
<evidence type="ECO:0000256" key="13">
    <source>
        <dbReference type="PIRSR" id="PIRSR028762-2"/>
    </source>
</evidence>
<feature type="binding site" evidence="12">
    <location>
        <position position="339"/>
    </location>
    <ligand>
        <name>S-adenosyl-L-methionine</name>
        <dbReference type="ChEBI" id="CHEBI:59789"/>
    </ligand>
</feature>
<dbReference type="AlphaFoldDB" id="A0A1E3PL32"/>
<dbReference type="Gene3D" id="3.40.50.150">
    <property type="entry name" value="Vaccinia Virus protein VP39"/>
    <property type="match status" value="1"/>
</dbReference>
<feature type="site" description="mRNA cap binding" evidence="13">
    <location>
        <position position="431"/>
    </location>
</feature>
<evidence type="ECO:0000313" key="16">
    <source>
        <dbReference type="EMBL" id="ODQ65547.1"/>
    </source>
</evidence>
<evidence type="ECO:0000256" key="6">
    <source>
        <dbReference type="ARBA" id="ARBA00022884"/>
    </source>
</evidence>
<feature type="compositionally biased region" description="Basic and acidic residues" evidence="14">
    <location>
        <begin position="170"/>
        <end position="205"/>
    </location>
</feature>
<evidence type="ECO:0000256" key="7">
    <source>
        <dbReference type="ARBA" id="ARBA00023042"/>
    </source>
</evidence>
<evidence type="ECO:0000256" key="4">
    <source>
        <dbReference type="ARBA" id="ARBA00022679"/>
    </source>
</evidence>
<feature type="binding site" evidence="12">
    <location>
        <position position="261"/>
    </location>
    <ligand>
        <name>S-adenosyl-L-methionine</name>
        <dbReference type="ChEBI" id="CHEBI:59789"/>
    </ligand>
</feature>
<evidence type="ECO:0000313" key="17">
    <source>
        <dbReference type="Proteomes" id="UP000095009"/>
    </source>
</evidence>
<feature type="region of interest" description="Disordered" evidence="14">
    <location>
        <begin position="1"/>
        <end position="205"/>
    </location>
</feature>
<feature type="site" description="mRNA cap binding" evidence="13">
    <location>
        <position position="295"/>
    </location>
</feature>
<evidence type="ECO:0000256" key="11">
    <source>
        <dbReference type="ARBA" id="ARBA00049739"/>
    </source>
</evidence>
<comment type="catalytic activity">
    <reaction evidence="10">
        <text>a 5'-end (5'-triphosphoguanosine)-ribonucleoside in mRNA + S-adenosyl-L-methionine = a 5'-end (N(7)-methyl 5'-triphosphoguanosine)-ribonucleoside in mRNA + S-adenosyl-L-homocysteine</text>
        <dbReference type="Rhea" id="RHEA:67008"/>
        <dbReference type="Rhea" id="RHEA-COMP:17166"/>
        <dbReference type="Rhea" id="RHEA-COMP:17167"/>
        <dbReference type="ChEBI" id="CHEBI:57856"/>
        <dbReference type="ChEBI" id="CHEBI:59789"/>
        <dbReference type="ChEBI" id="CHEBI:156461"/>
        <dbReference type="ChEBI" id="CHEBI:167617"/>
        <dbReference type="EC" id="2.1.1.56"/>
    </reaction>
</comment>
<feature type="site" description="mRNA cap binding" evidence="13">
    <location>
        <position position="270"/>
    </location>
</feature>
<evidence type="ECO:0000256" key="12">
    <source>
        <dbReference type="PIRSR" id="PIRSR028762-1"/>
    </source>
</evidence>
<evidence type="ECO:0000256" key="10">
    <source>
        <dbReference type="ARBA" id="ARBA00044712"/>
    </source>
</evidence>
<keyword evidence="5" id="KW-0949">S-adenosyl-L-methionine</keyword>
<sequence>MYDPARDCYVKGDASDASEMPLSESTENIMKNNAEMANPAKETMTIRYDTSKGNGPEKPRNTETLREIDNSEAGAPKVQSNQSKAGPETETNPEKSTTGLTSIKRMVRKRPPLENIPSTASKSSTPLSRDNGDRPLPASSRPMQAASLAAASGLPEPPRSPPRKLKRPRAREDSSQRVNRAQEYRQRDQRREQQAIERAQEESYRRRNDEIVRSHYNSRPELGLAKRRESSIILLRYFNNFIKYVLIKNNSQPYQRILDLGCGKGGDIHKWENAGVSRFVGIDIAEVSIKQAIQRFKVRNRRFSASFFAGDAFGTSIQHLIDPRDLPFDVVSLQFCMHYAFESEAKVRQMLSNVSNCLKRDGRFIGTIPNSDFIIDHLSKIPTDEPVKKFGNSIYSVTWQSDTLPQDGIFEPPFGHKYLYYLKEAVDNVPEYVVPFEAFRAIAMDYDLELIYKKPFMEMFDYELDRNPGLARECRSMKVLKSNGEVGIEGECREASAFYLAFAFRKVGYN</sequence>
<feature type="binding site" evidence="12">
    <location>
        <position position="311"/>
    </location>
    <ligand>
        <name>S-adenosyl-L-methionine</name>
        <dbReference type="ChEBI" id="CHEBI:59789"/>
    </ligand>
</feature>
<dbReference type="PANTHER" id="PTHR12189:SF2">
    <property type="entry name" value="MRNA CAP GUANINE-N7 METHYLTRANSFERASE"/>
    <property type="match status" value="1"/>
</dbReference>
<feature type="site" description="mRNA cap binding" evidence="13">
    <location>
        <position position="338"/>
    </location>
</feature>
<feature type="binding site" evidence="12">
    <location>
        <position position="243"/>
    </location>
    <ligand>
        <name>S-adenosyl-L-methionine</name>
        <dbReference type="ChEBI" id="CHEBI:59789"/>
    </ligand>
</feature>
<keyword evidence="4" id="KW-0808">Transferase</keyword>
<name>A0A1E3PL32_9ASCO</name>
<dbReference type="GO" id="GO:0005634">
    <property type="term" value="C:nucleus"/>
    <property type="evidence" value="ECO:0007669"/>
    <property type="project" value="UniProtKB-SubCell"/>
</dbReference>
<feature type="binding site" evidence="13">
    <location>
        <begin position="239"/>
        <end position="240"/>
    </location>
    <ligand>
        <name>mRNA</name>
        <dbReference type="ChEBI" id="CHEBI:33699"/>
    </ligand>
</feature>
<keyword evidence="17" id="KW-1185">Reference proteome</keyword>
<dbReference type="CDD" id="cd02440">
    <property type="entry name" value="AdoMet_MTases"/>
    <property type="match status" value="1"/>
</dbReference>
<dbReference type="OrthoDB" id="10248867at2759"/>
<evidence type="ECO:0000256" key="2">
    <source>
        <dbReference type="ARBA" id="ARBA00011926"/>
    </source>
</evidence>
<evidence type="ECO:0000256" key="14">
    <source>
        <dbReference type="SAM" id="MobiDB-lite"/>
    </source>
</evidence>
<dbReference type="PANTHER" id="PTHR12189">
    <property type="entry name" value="MRNA GUANINE-7- METHYLTRANSFERASE"/>
    <property type="match status" value="1"/>
</dbReference>
<feature type="compositionally biased region" description="Basic and acidic residues" evidence="14">
    <location>
        <begin position="1"/>
        <end position="14"/>
    </location>
</feature>
<accession>A0A1E3PL32</accession>
<dbReference type="InterPro" id="IPR004971">
    <property type="entry name" value="mRNA_G-N7_MeTrfase_dom"/>
</dbReference>
<proteinExistence type="predicted"/>
<feature type="compositionally biased region" description="Polar residues" evidence="14">
    <location>
        <begin position="116"/>
        <end position="128"/>
    </location>
</feature>
<keyword evidence="3" id="KW-0489">Methyltransferase</keyword>
<reference evidence="16 17" key="1">
    <citation type="journal article" date="2016" name="Proc. Natl. Acad. Sci. U.S.A.">
        <title>Comparative genomics of biotechnologically important yeasts.</title>
        <authorList>
            <person name="Riley R."/>
            <person name="Haridas S."/>
            <person name="Wolfe K.H."/>
            <person name="Lopes M.R."/>
            <person name="Hittinger C.T."/>
            <person name="Goeker M."/>
            <person name="Salamov A.A."/>
            <person name="Wisecaver J.H."/>
            <person name="Long T.M."/>
            <person name="Calvey C.H."/>
            <person name="Aerts A.L."/>
            <person name="Barry K.W."/>
            <person name="Choi C."/>
            <person name="Clum A."/>
            <person name="Coughlan A.Y."/>
            <person name="Deshpande S."/>
            <person name="Douglass A.P."/>
            <person name="Hanson S.J."/>
            <person name="Klenk H.-P."/>
            <person name="LaButti K.M."/>
            <person name="Lapidus A."/>
            <person name="Lindquist E.A."/>
            <person name="Lipzen A.M."/>
            <person name="Meier-Kolthoff J.P."/>
            <person name="Ohm R.A."/>
            <person name="Otillar R.P."/>
            <person name="Pangilinan J.L."/>
            <person name="Peng Y."/>
            <person name="Rokas A."/>
            <person name="Rosa C.A."/>
            <person name="Scheuner C."/>
            <person name="Sibirny A.A."/>
            <person name="Slot J.C."/>
            <person name="Stielow J.B."/>
            <person name="Sun H."/>
            <person name="Kurtzman C.P."/>
            <person name="Blackwell M."/>
            <person name="Grigoriev I.V."/>
            <person name="Jeffries T.W."/>
        </authorList>
    </citation>
    <scope>NUCLEOTIDE SEQUENCE [LARGE SCALE GENOMIC DNA]</scope>
    <source>
        <strain evidence="16 17">DSM 6958</strain>
    </source>
</reference>
<dbReference type="EMBL" id="KV454409">
    <property type="protein sequence ID" value="ODQ65547.1"/>
    <property type="molecule type" value="Genomic_DNA"/>
</dbReference>
<evidence type="ECO:0000256" key="1">
    <source>
        <dbReference type="ARBA" id="ARBA00003378"/>
    </source>
</evidence>
<evidence type="ECO:0000256" key="3">
    <source>
        <dbReference type="ARBA" id="ARBA00022603"/>
    </source>
</evidence>
<gene>
    <name evidence="16" type="ORF">NADFUDRAFT_82589</name>
</gene>